<keyword evidence="7" id="KW-0479">Metal-binding</keyword>
<evidence type="ECO:0000313" key="19">
    <source>
        <dbReference type="Proteomes" id="UP000256970"/>
    </source>
</evidence>
<comment type="subcellular location">
    <subcellularLocation>
        <location evidence="1">Cytoplasm</location>
        <location evidence="1">Cytosol</location>
    </subcellularLocation>
</comment>
<dbReference type="PANTHER" id="PTHR11006:SF89">
    <property type="entry name" value="PROTEIN ARGININE N-METHYLTRANSFERASE 3-RELATED"/>
    <property type="match status" value="1"/>
</dbReference>
<dbReference type="Gene3D" id="3.40.50.150">
    <property type="entry name" value="Vaccinia Virus protein VP39"/>
    <property type="match status" value="1"/>
</dbReference>
<dbReference type="AlphaFoldDB" id="A0A383WKW6"/>
<dbReference type="GO" id="GO:0005829">
    <property type="term" value="C:cytosol"/>
    <property type="evidence" value="ECO:0007669"/>
    <property type="project" value="UniProtKB-SubCell"/>
</dbReference>
<dbReference type="STRING" id="3088.A0A383WKW6"/>
<dbReference type="PROSITE" id="PS51678">
    <property type="entry name" value="SAM_MT_PRMT"/>
    <property type="match status" value="1"/>
</dbReference>
<keyword evidence="6 12" id="KW-0949">S-adenosyl-L-methionine</keyword>
<accession>A0A383WKW6</accession>
<dbReference type="Pfam" id="PF21137">
    <property type="entry name" value="ANM3_C2H2_Zf"/>
    <property type="match status" value="1"/>
</dbReference>
<dbReference type="InterPro" id="IPR036236">
    <property type="entry name" value="Znf_C2H2_sf"/>
</dbReference>
<dbReference type="EC" id="2.1.1.319" evidence="2"/>
<dbReference type="InterPro" id="IPR055135">
    <property type="entry name" value="PRMT_dom"/>
</dbReference>
<evidence type="ECO:0000256" key="14">
    <source>
        <dbReference type="SAM" id="MobiDB-lite"/>
    </source>
</evidence>
<dbReference type="Pfam" id="PF22528">
    <property type="entry name" value="PRMT_C"/>
    <property type="match status" value="1"/>
</dbReference>
<evidence type="ECO:0000256" key="5">
    <source>
        <dbReference type="ARBA" id="ARBA00022679"/>
    </source>
</evidence>
<comment type="catalytic activity">
    <reaction evidence="10">
        <text>L-arginyl-[protein] + 2 S-adenosyl-L-methionine = N(omega),N(omega)-dimethyl-L-arginyl-[protein] + 2 S-adenosyl-L-homocysteine + 2 H(+)</text>
        <dbReference type="Rhea" id="RHEA:48096"/>
        <dbReference type="Rhea" id="RHEA-COMP:10532"/>
        <dbReference type="Rhea" id="RHEA-COMP:11991"/>
        <dbReference type="ChEBI" id="CHEBI:15378"/>
        <dbReference type="ChEBI" id="CHEBI:29965"/>
        <dbReference type="ChEBI" id="CHEBI:57856"/>
        <dbReference type="ChEBI" id="CHEBI:59789"/>
        <dbReference type="ChEBI" id="CHEBI:61897"/>
        <dbReference type="EC" id="2.1.1.319"/>
    </reaction>
    <physiologicalReaction direction="left-to-right" evidence="10">
        <dbReference type="Rhea" id="RHEA:48097"/>
    </physiologicalReaction>
</comment>
<evidence type="ECO:0000256" key="7">
    <source>
        <dbReference type="ARBA" id="ARBA00022723"/>
    </source>
</evidence>
<dbReference type="InterPro" id="IPR041698">
    <property type="entry name" value="Methyltransf_25"/>
</dbReference>
<evidence type="ECO:0000256" key="3">
    <source>
        <dbReference type="ARBA" id="ARBA00022490"/>
    </source>
</evidence>
<organism evidence="18 19">
    <name type="scientific">Tetradesmus obliquus</name>
    <name type="common">Green alga</name>
    <name type="synonym">Acutodesmus obliquus</name>
    <dbReference type="NCBI Taxonomy" id="3088"/>
    <lineage>
        <taxon>Eukaryota</taxon>
        <taxon>Viridiplantae</taxon>
        <taxon>Chlorophyta</taxon>
        <taxon>core chlorophytes</taxon>
        <taxon>Chlorophyceae</taxon>
        <taxon>CS clade</taxon>
        <taxon>Sphaeropleales</taxon>
        <taxon>Scenedesmaceae</taxon>
        <taxon>Tetradesmus</taxon>
    </lineage>
</organism>
<evidence type="ECO:0000256" key="2">
    <source>
        <dbReference type="ARBA" id="ARBA00011925"/>
    </source>
</evidence>
<dbReference type="Proteomes" id="UP000256970">
    <property type="component" value="Unassembled WGS sequence"/>
</dbReference>
<dbReference type="GO" id="GO:0032259">
    <property type="term" value="P:methylation"/>
    <property type="evidence" value="ECO:0007669"/>
    <property type="project" value="UniProtKB-KW"/>
</dbReference>
<keyword evidence="5 12" id="KW-0808">Transferase</keyword>
<dbReference type="FunFam" id="3.40.50.150:FF:000003">
    <property type="entry name" value="Blast:Protein arginine N-methyltransferase 1"/>
    <property type="match status" value="1"/>
</dbReference>
<dbReference type="Pfam" id="PF13649">
    <property type="entry name" value="Methyltransf_25"/>
    <property type="match status" value="1"/>
</dbReference>
<evidence type="ECO:0000256" key="11">
    <source>
        <dbReference type="ARBA" id="ARBA00049303"/>
    </source>
</evidence>
<dbReference type="InterPro" id="IPR025799">
    <property type="entry name" value="Arg_MeTrfase"/>
</dbReference>
<evidence type="ECO:0000256" key="9">
    <source>
        <dbReference type="ARBA" id="ARBA00022833"/>
    </source>
</evidence>
<protein>
    <recommendedName>
        <fullName evidence="2">type I protein arginine methyltransferase</fullName>
        <ecNumber evidence="2">2.1.1.319</ecNumber>
    </recommendedName>
</protein>
<feature type="coiled-coil region" evidence="13">
    <location>
        <begin position="174"/>
        <end position="201"/>
    </location>
</feature>
<evidence type="ECO:0000256" key="4">
    <source>
        <dbReference type="ARBA" id="ARBA00022603"/>
    </source>
</evidence>
<evidence type="ECO:0000259" key="17">
    <source>
        <dbReference type="Pfam" id="PF22528"/>
    </source>
</evidence>
<dbReference type="InterPro" id="IPR049482">
    <property type="entry name" value="ANM3-like_C2H2_Zf"/>
</dbReference>
<evidence type="ECO:0000256" key="13">
    <source>
        <dbReference type="SAM" id="Coils"/>
    </source>
</evidence>
<feature type="domain" description="Protein arginine N-methyltransferase 3-like C2H2 zinc finger" evidence="16">
    <location>
        <begin position="69"/>
        <end position="119"/>
    </location>
</feature>
<dbReference type="GO" id="GO:0008270">
    <property type="term" value="F:zinc ion binding"/>
    <property type="evidence" value="ECO:0007669"/>
    <property type="project" value="UniProtKB-KW"/>
</dbReference>
<gene>
    <name evidence="18" type="ORF">BQ4739_LOCUS18138</name>
</gene>
<dbReference type="Gene3D" id="2.70.160.11">
    <property type="entry name" value="Hnrnp arginine n-methyltransferase1"/>
    <property type="match status" value="1"/>
</dbReference>
<dbReference type="SUPFAM" id="SSF53335">
    <property type="entry name" value="S-adenosyl-L-methionine-dependent methyltransferases"/>
    <property type="match status" value="1"/>
</dbReference>
<reference evidence="18 19" key="1">
    <citation type="submission" date="2016-10" db="EMBL/GenBank/DDBJ databases">
        <authorList>
            <person name="Cai Z."/>
        </authorList>
    </citation>
    <scope>NUCLEOTIDE SEQUENCE [LARGE SCALE GENOMIC DNA]</scope>
</reference>
<keyword evidence="19" id="KW-1185">Reference proteome</keyword>
<sequence>MSLSSDSEDEQQLPGQQDEEWEEWDGDEEEDDAARSLFCDLVLPSPEAAFEYDATHYGFDIRQFKIERRLDDYDTIRVINFIRCEVAGGRDPLPALVASAQQQQGAAAAPWAGDEYLTPSLQDDALITYDYDEQQQLGQELEQLGISSSQGASSSAAAAAAAAAAGSSDATGSSQQLGRQLAALSAENHELKLRLAALMDAALPAEVREEVRAAAAADTAAGAGSAAAAAGSAGAGPSVRAVEAAAAAAAAAGGTSALGPAVGLGAAAAAAAVDAQYFDSYSGFDIHHEMLSDKPRTEAYRDALTLNPGLMKGARLLDVGCGTGILCMFGAQGGAASVVGLDGSARIANCARQVVAANKLDAASGGPISIVEGRVEAVEGIGHDKVDVIVSEWMGYALLFESMLDSLLEARDRWLAPGGALLPDLASIHVAGASRAAFGTSFWQDVYGFSMQPIADELAAAAAAREAQVVVRPVDPSCLTTPALQVHTMDLATMSAAQQDFTAHFTLSASSAALVSSSEAGEAASSSSSSGDSIEVAALVLWFDVEFSARFCKEHPVTLSTSPHAPVTHWAQALLPLASPVTLGPGQSLSCRLSMARSRARHRSLDISLEVSGPGGMKAARIYSMEVSSISTGSSSGNK</sequence>
<evidence type="ECO:0000256" key="12">
    <source>
        <dbReference type="PROSITE-ProRule" id="PRU01015"/>
    </source>
</evidence>
<dbReference type="GO" id="GO:0005634">
    <property type="term" value="C:nucleus"/>
    <property type="evidence" value="ECO:0007669"/>
    <property type="project" value="TreeGrafter"/>
</dbReference>
<dbReference type="PANTHER" id="PTHR11006">
    <property type="entry name" value="PROTEIN ARGININE N-METHYLTRANSFERASE"/>
    <property type="match status" value="1"/>
</dbReference>
<keyword evidence="4 12" id="KW-0489">Methyltransferase</keyword>
<dbReference type="GO" id="GO:0042054">
    <property type="term" value="F:histone methyltransferase activity"/>
    <property type="evidence" value="ECO:0007669"/>
    <property type="project" value="TreeGrafter"/>
</dbReference>
<dbReference type="SUPFAM" id="SSF57667">
    <property type="entry name" value="beta-beta-alpha zinc fingers"/>
    <property type="match status" value="1"/>
</dbReference>
<evidence type="ECO:0000256" key="1">
    <source>
        <dbReference type="ARBA" id="ARBA00004514"/>
    </source>
</evidence>
<keyword evidence="13" id="KW-0175">Coiled coil</keyword>
<evidence type="ECO:0000256" key="8">
    <source>
        <dbReference type="ARBA" id="ARBA00022771"/>
    </source>
</evidence>
<feature type="domain" description="Methyltransferase" evidence="15">
    <location>
        <begin position="317"/>
        <end position="419"/>
    </location>
</feature>
<dbReference type="GO" id="GO:0035242">
    <property type="term" value="F:protein-arginine omega-N asymmetric methyltransferase activity"/>
    <property type="evidence" value="ECO:0007669"/>
    <property type="project" value="UniProtKB-EC"/>
</dbReference>
<dbReference type="CDD" id="cd02440">
    <property type="entry name" value="AdoMet_MTases"/>
    <property type="match status" value="1"/>
</dbReference>
<evidence type="ECO:0000259" key="15">
    <source>
        <dbReference type="Pfam" id="PF13649"/>
    </source>
</evidence>
<keyword evidence="8" id="KW-0863">Zinc-finger</keyword>
<evidence type="ECO:0000256" key="10">
    <source>
        <dbReference type="ARBA" id="ARBA00047384"/>
    </source>
</evidence>
<feature type="domain" description="Protein arginine N-methyltransferase" evidence="17">
    <location>
        <begin position="426"/>
        <end position="610"/>
    </location>
</feature>
<evidence type="ECO:0000259" key="16">
    <source>
        <dbReference type="Pfam" id="PF21137"/>
    </source>
</evidence>
<comment type="catalytic activity">
    <reaction evidence="11">
        <text>L-arginyl-[protein] + S-adenosyl-L-methionine = N(omega)-methyl-L-arginyl-[protein] + S-adenosyl-L-homocysteine + H(+)</text>
        <dbReference type="Rhea" id="RHEA:48100"/>
        <dbReference type="Rhea" id="RHEA-COMP:10532"/>
        <dbReference type="Rhea" id="RHEA-COMP:11990"/>
        <dbReference type="ChEBI" id="CHEBI:15378"/>
        <dbReference type="ChEBI" id="CHEBI:29965"/>
        <dbReference type="ChEBI" id="CHEBI:57856"/>
        <dbReference type="ChEBI" id="CHEBI:59789"/>
        <dbReference type="ChEBI" id="CHEBI:65280"/>
    </reaction>
    <physiologicalReaction direction="left-to-right" evidence="11">
        <dbReference type="Rhea" id="RHEA:48101"/>
    </physiologicalReaction>
</comment>
<evidence type="ECO:0000256" key="6">
    <source>
        <dbReference type="ARBA" id="ARBA00022691"/>
    </source>
</evidence>
<dbReference type="InterPro" id="IPR029063">
    <property type="entry name" value="SAM-dependent_MTases_sf"/>
</dbReference>
<evidence type="ECO:0000313" key="18">
    <source>
        <dbReference type="EMBL" id="SZX77799.1"/>
    </source>
</evidence>
<feature type="region of interest" description="Disordered" evidence="14">
    <location>
        <begin position="1"/>
        <end position="32"/>
    </location>
</feature>
<keyword evidence="3" id="KW-0963">Cytoplasm</keyword>
<keyword evidence="9" id="KW-0862">Zinc</keyword>
<dbReference type="EMBL" id="FNXT01001295">
    <property type="protein sequence ID" value="SZX77799.1"/>
    <property type="molecule type" value="Genomic_DNA"/>
</dbReference>
<name>A0A383WKW6_TETOB</name>
<proteinExistence type="predicted"/>